<protein>
    <submittedName>
        <fullName evidence="1">Uncharacterized protein</fullName>
    </submittedName>
</protein>
<dbReference type="Proteomes" id="UP000195728">
    <property type="component" value="Unassembled WGS sequence"/>
</dbReference>
<name>A0AB37YTF8_9BACI</name>
<gene>
    <name evidence="1" type="ORF">BC10311_03319</name>
</gene>
<dbReference type="AlphaFoldDB" id="A0AB37YTF8"/>
<organism evidence="1 2">
    <name type="scientific">Bacillus wiedmannii</name>
    <dbReference type="NCBI Taxonomy" id="1890302"/>
    <lineage>
        <taxon>Bacteria</taxon>
        <taxon>Bacillati</taxon>
        <taxon>Bacillota</taxon>
        <taxon>Bacilli</taxon>
        <taxon>Bacillales</taxon>
        <taxon>Bacillaceae</taxon>
        <taxon>Bacillus</taxon>
        <taxon>Bacillus cereus group</taxon>
    </lineage>
</organism>
<accession>A0AB37YTF8</accession>
<evidence type="ECO:0000313" key="2">
    <source>
        <dbReference type="Proteomes" id="UP000195728"/>
    </source>
</evidence>
<reference evidence="1 2" key="1">
    <citation type="submission" date="2016-08" db="EMBL/GenBank/DDBJ databases">
        <authorList>
            <person name="Loux V."/>
            <person name="Rue O."/>
        </authorList>
    </citation>
    <scope>NUCLEOTIDE SEQUENCE [LARGE SCALE GENOMIC DNA]</scope>
    <source>
        <strain evidence="1 2">WSBC_10311</strain>
    </source>
</reference>
<dbReference type="EMBL" id="FMBG01000015">
    <property type="protein sequence ID" value="SCC44100.1"/>
    <property type="molecule type" value="Genomic_DNA"/>
</dbReference>
<comment type="caution">
    <text evidence="1">The sequence shown here is derived from an EMBL/GenBank/DDBJ whole genome shotgun (WGS) entry which is preliminary data.</text>
</comment>
<proteinExistence type="predicted"/>
<sequence length="26" mass="3053">MKIFKPCENEYTNRVDLEHGETSPSK</sequence>
<evidence type="ECO:0000313" key="1">
    <source>
        <dbReference type="EMBL" id="SCC44100.1"/>
    </source>
</evidence>